<feature type="compositionally biased region" description="Basic residues" evidence="1">
    <location>
        <begin position="1"/>
        <end position="17"/>
    </location>
</feature>
<protein>
    <submittedName>
        <fullName evidence="2">Uncharacterized protein</fullName>
    </submittedName>
</protein>
<feature type="compositionally biased region" description="Low complexity" evidence="1">
    <location>
        <begin position="18"/>
        <end position="53"/>
    </location>
</feature>
<evidence type="ECO:0000313" key="2">
    <source>
        <dbReference type="EMBL" id="QSO47421.1"/>
    </source>
</evidence>
<name>A0A9X7VYL7_9BACL</name>
<evidence type="ECO:0000313" key="3">
    <source>
        <dbReference type="Proteomes" id="UP000663505"/>
    </source>
</evidence>
<sequence length="103" mass="11411">MAKSKGKSAKKNKHRQQGRAQQGQRDRQAQGAGEQQAQGSDQQQAQERGSRQSGRQRRVATVKPTRRGAQPISVTPEFVSQIEGMSDEWRTFYGAISQAVKEG</sequence>
<reference evidence="2 3" key="1">
    <citation type="submission" date="2021-02" db="EMBL/GenBank/DDBJ databases">
        <title>Alicyclobacillus curvatus sp. nov. and Alicyclobacillus mengziensis sp. nov., two acidophilic bacteria isolated from acid mine drainage.</title>
        <authorList>
            <person name="Huang Y."/>
        </authorList>
    </citation>
    <scope>NUCLEOTIDE SEQUENCE [LARGE SCALE GENOMIC DNA]</scope>
    <source>
        <strain evidence="2 3">S30H14</strain>
    </source>
</reference>
<gene>
    <name evidence="2" type="ORF">JZ786_24060</name>
</gene>
<dbReference type="Proteomes" id="UP000663505">
    <property type="component" value="Chromosome"/>
</dbReference>
<evidence type="ECO:0000256" key="1">
    <source>
        <dbReference type="SAM" id="MobiDB-lite"/>
    </source>
</evidence>
<dbReference type="AlphaFoldDB" id="A0A9X7VYL7"/>
<dbReference type="EMBL" id="CP071182">
    <property type="protein sequence ID" value="QSO47421.1"/>
    <property type="molecule type" value="Genomic_DNA"/>
</dbReference>
<dbReference type="KEGG" id="afx:JZ786_24060"/>
<organism evidence="2 3">
    <name type="scientific">Alicyclobacillus mengziensis</name>
    <dbReference type="NCBI Taxonomy" id="2931921"/>
    <lineage>
        <taxon>Bacteria</taxon>
        <taxon>Bacillati</taxon>
        <taxon>Bacillota</taxon>
        <taxon>Bacilli</taxon>
        <taxon>Bacillales</taxon>
        <taxon>Alicyclobacillaceae</taxon>
        <taxon>Alicyclobacillus</taxon>
    </lineage>
</organism>
<proteinExistence type="predicted"/>
<accession>A0A9X7VYL7</accession>
<dbReference type="RefSeq" id="WP_206656772.1">
    <property type="nucleotide sequence ID" value="NZ_CP071182.1"/>
</dbReference>
<keyword evidence="3" id="KW-1185">Reference proteome</keyword>
<feature type="compositionally biased region" description="Basic residues" evidence="1">
    <location>
        <begin position="54"/>
        <end position="66"/>
    </location>
</feature>
<feature type="region of interest" description="Disordered" evidence="1">
    <location>
        <begin position="1"/>
        <end position="75"/>
    </location>
</feature>